<dbReference type="STRING" id="30019.A0A0M4EEY6"/>
<dbReference type="OrthoDB" id="2261329at2759"/>
<evidence type="ECO:0000256" key="12">
    <source>
        <dbReference type="SAM" id="Phobius"/>
    </source>
</evidence>
<dbReference type="AlphaFoldDB" id="A0A0M4EEY6"/>
<keyword evidence="10" id="KW-0496">Mitochondrion</keyword>
<keyword evidence="6" id="KW-0999">Mitochondrion inner membrane</keyword>
<evidence type="ECO:0000256" key="5">
    <source>
        <dbReference type="ARBA" id="ARBA00022692"/>
    </source>
</evidence>
<keyword evidence="7" id="KW-0653">Protein transport</keyword>
<dbReference type="PANTHER" id="PTHR10485:SF0">
    <property type="entry name" value="AT05822P-RELATED"/>
    <property type="match status" value="1"/>
</dbReference>
<evidence type="ECO:0000256" key="6">
    <source>
        <dbReference type="ARBA" id="ARBA00022792"/>
    </source>
</evidence>
<evidence type="ECO:0000256" key="1">
    <source>
        <dbReference type="ARBA" id="ARBA00002959"/>
    </source>
</evidence>
<protein>
    <submittedName>
        <fullName evidence="13">Tim17a2</fullName>
    </submittedName>
</protein>
<organism evidence="13 14">
    <name type="scientific">Drosophila busckii</name>
    <name type="common">Fruit fly</name>
    <dbReference type="NCBI Taxonomy" id="30019"/>
    <lineage>
        <taxon>Eukaryota</taxon>
        <taxon>Metazoa</taxon>
        <taxon>Ecdysozoa</taxon>
        <taxon>Arthropoda</taxon>
        <taxon>Hexapoda</taxon>
        <taxon>Insecta</taxon>
        <taxon>Pterygota</taxon>
        <taxon>Neoptera</taxon>
        <taxon>Endopterygota</taxon>
        <taxon>Diptera</taxon>
        <taxon>Brachycera</taxon>
        <taxon>Muscomorpha</taxon>
        <taxon>Ephydroidea</taxon>
        <taxon>Drosophilidae</taxon>
        <taxon>Drosophila</taxon>
    </lineage>
</organism>
<dbReference type="Pfam" id="PF02466">
    <property type="entry name" value="Tim17"/>
    <property type="match status" value="1"/>
</dbReference>
<keyword evidence="9" id="KW-0811">Translocation</keyword>
<feature type="transmembrane region" description="Helical" evidence="12">
    <location>
        <begin position="117"/>
        <end position="141"/>
    </location>
</feature>
<evidence type="ECO:0000313" key="13">
    <source>
        <dbReference type="EMBL" id="ALC46641.1"/>
    </source>
</evidence>
<evidence type="ECO:0000256" key="2">
    <source>
        <dbReference type="ARBA" id="ARBA00004448"/>
    </source>
</evidence>
<keyword evidence="11 12" id="KW-0472">Membrane</keyword>
<sequence length="237" mass="25717">MTMVEYNRQPCPIRIVEDCGCTFMMGCIGGSILQYVRGFRNAPAGIMRGLYGGLDSVKLKTPAIAGSFAIWGATFSAVDCSMVYYRQREDSWNSIVSGAATGGILAARNGLKAMGNGAIVGGLVLAMIEGAGVAVATIYAAQPNGSDEESKPQRPQWEVVDNVTNPNSNENALAELESLLEKCNAYKQIKSIPMPRERRARYRLRENTMNKVESKANNQPTTPSLLELVKQANIFNT</sequence>
<keyword evidence="8 12" id="KW-1133">Transmembrane helix</keyword>
<dbReference type="PANTHER" id="PTHR10485">
    <property type="entry name" value="MITOCHONDRIAL IMPORT INNER MEMBRANE TRANSLOCASE SUBUNIT TIM-17"/>
    <property type="match status" value="1"/>
</dbReference>
<dbReference type="EMBL" id="CP012526">
    <property type="protein sequence ID" value="ALC46641.1"/>
    <property type="molecule type" value="Genomic_DNA"/>
</dbReference>
<dbReference type="GO" id="GO:0005744">
    <property type="term" value="C:TIM23 mitochondrial import inner membrane translocase complex"/>
    <property type="evidence" value="ECO:0007669"/>
    <property type="project" value="TreeGrafter"/>
</dbReference>
<name>A0A0M4EEY6_DROBS</name>
<evidence type="ECO:0000313" key="14">
    <source>
        <dbReference type="Proteomes" id="UP000494163"/>
    </source>
</evidence>
<keyword evidence="14" id="KW-1185">Reference proteome</keyword>
<evidence type="ECO:0000256" key="8">
    <source>
        <dbReference type="ARBA" id="ARBA00022989"/>
    </source>
</evidence>
<comment type="similarity">
    <text evidence="3">Belongs to the Tim17/Tim22/Tim23 family.</text>
</comment>
<accession>A0A0M4EEY6</accession>
<evidence type="ECO:0000256" key="3">
    <source>
        <dbReference type="ARBA" id="ARBA00008444"/>
    </source>
</evidence>
<comment type="subcellular location">
    <subcellularLocation>
        <location evidence="2">Mitochondrion inner membrane</location>
        <topology evidence="2">Multi-pass membrane protein</topology>
    </subcellularLocation>
</comment>
<evidence type="ECO:0000256" key="10">
    <source>
        <dbReference type="ARBA" id="ARBA00023128"/>
    </source>
</evidence>
<comment type="function">
    <text evidence="1">Essential component of the TIM23 complex, a complex that mediates the translocation of transit peptide-containing proteins across the mitochondrial inner membrane.</text>
</comment>
<keyword evidence="5 12" id="KW-0812">Transmembrane</keyword>
<reference evidence="13 14" key="1">
    <citation type="submission" date="2015-08" db="EMBL/GenBank/DDBJ databases">
        <title>Ancestral chromatin configuration constrains chromatin evolution on differentiating sex chromosomes in Drosophila.</title>
        <authorList>
            <person name="Zhou Q."/>
            <person name="Bachtrog D."/>
        </authorList>
    </citation>
    <scope>NUCLEOTIDE SEQUENCE [LARGE SCALE GENOMIC DNA]</scope>
    <source>
        <tissue evidence="13">Whole larvae</tissue>
    </source>
</reference>
<evidence type="ECO:0000256" key="4">
    <source>
        <dbReference type="ARBA" id="ARBA00022448"/>
    </source>
</evidence>
<dbReference type="GO" id="GO:0008320">
    <property type="term" value="F:protein transmembrane transporter activity"/>
    <property type="evidence" value="ECO:0007669"/>
    <property type="project" value="TreeGrafter"/>
</dbReference>
<evidence type="ECO:0000256" key="9">
    <source>
        <dbReference type="ARBA" id="ARBA00023010"/>
    </source>
</evidence>
<proteinExistence type="inferred from homology"/>
<keyword evidence="4" id="KW-0813">Transport</keyword>
<gene>
    <name evidence="13" type="ORF">Dbus_chr3Rg1391</name>
</gene>
<evidence type="ECO:0000256" key="7">
    <source>
        <dbReference type="ARBA" id="ARBA00022927"/>
    </source>
</evidence>
<dbReference type="GO" id="GO:0030150">
    <property type="term" value="P:protein import into mitochondrial matrix"/>
    <property type="evidence" value="ECO:0007669"/>
    <property type="project" value="TreeGrafter"/>
</dbReference>
<dbReference type="OMA" id="PQRPQWE"/>
<dbReference type="Proteomes" id="UP000494163">
    <property type="component" value="Chromosome 3R"/>
</dbReference>
<evidence type="ECO:0000256" key="11">
    <source>
        <dbReference type="ARBA" id="ARBA00023136"/>
    </source>
</evidence>